<proteinExistence type="predicted"/>
<sequence>MYVNVNVNVHIGGAAQQRPQWFGDRPRKDRLDRDGSNGERDDHVGGKRPRPDCSDEDSSEESEHNGGKRPRPPRPEKNGSR</sequence>
<evidence type="ECO:0000256" key="1">
    <source>
        <dbReference type="SAM" id="MobiDB-lite"/>
    </source>
</evidence>
<comment type="caution">
    <text evidence="2">The sequence shown here is derived from an EMBL/GenBank/DDBJ whole genome shotgun (WGS) entry which is preliminary data.</text>
</comment>
<dbReference type="AlphaFoldDB" id="A0A815XF61"/>
<gene>
    <name evidence="2" type="ORF">EDS130_LOCUS46344</name>
</gene>
<protein>
    <submittedName>
        <fullName evidence="2">Uncharacterized protein</fullName>
    </submittedName>
</protein>
<reference evidence="2" key="1">
    <citation type="submission" date="2021-02" db="EMBL/GenBank/DDBJ databases">
        <authorList>
            <person name="Nowell W R."/>
        </authorList>
    </citation>
    <scope>NUCLEOTIDE SEQUENCE</scope>
</reference>
<evidence type="ECO:0000313" key="3">
    <source>
        <dbReference type="Proteomes" id="UP000663852"/>
    </source>
</evidence>
<name>A0A815XF61_ADIRI</name>
<dbReference type="Proteomes" id="UP000663852">
    <property type="component" value="Unassembled WGS sequence"/>
</dbReference>
<feature type="non-terminal residue" evidence="2">
    <location>
        <position position="1"/>
    </location>
</feature>
<organism evidence="2 3">
    <name type="scientific">Adineta ricciae</name>
    <name type="common">Rotifer</name>
    <dbReference type="NCBI Taxonomy" id="249248"/>
    <lineage>
        <taxon>Eukaryota</taxon>
        <taxon>Metazoa</taxon>
        <taxon>Spiralia</taxon>
        <taxon>Gnathifera</taxon>
        <taxon>Rotifera</taxon>
        <taxon>Eurotatoria</taxon>
        <taxon>Bdelloidea</taxon>
        <taxon>Adinetida</taxon>
        <taxon>Adinetidae</taxon>
        <taxon>Adineta</taxon>
    </lineage>
</organism>
<feature type="compositionally biased region" description="Basic and acidic residues" evidence="1">
    <location>
        <begin position="24"/>
        <end position="53"/>
    </location>
</feature>
<feature type="region of interest" description="Disordered" evidence="1">
    <location>
        <begin position="1"/>
        <end position="81"/>
    </location>
</feature>
<dbReference type="EMBL" id="CAJNOJ010001999">
    <property type="protein sequence ID" value="CAF1556657.1"/>
    <property type="molecule type" value="Genomic_DNA"/>
</dbReference>
<accession>A0A815XF61</accession>
<evidence type="ECO:0000313" key="2">
    <source>
        <dbReference type="EMBL" id="CAF1556657.1"/>
    </source>
</evidence>